<name>A0A817FBM1_LEPSM</name>
<dbReference type="PROSITE" id="PS50240">
    <property type="entry name" value="TRYPSIN_DOM"/>
    <property type="match status" value="1"/>
</dbReference>
<reference evidence="8" key="1">
    <citation type="submission" date="2021-02" db="EMBL/GenBank/DDBJ databases">
        <authorList>
            <person name="Bekaert M."/>
        </authorList>
    </citation>
    <scope>NUCLEOTIDE SEQUENCE</scope>
    <source>
        <strain evidence="8">IoA-00</strain>
    </source>
</reference>
<dbReference type="Pfam" id="PF00040">
    <property type="entry name" value="fn2"/>
    <property type="match status" value="1"/>
</dbReference>
<evidence type="ECO:0000256" key="2">
    <source>
        <dbReference type="ARBA" id="ARBA00022737"/>
    </source>
</evidence>
<dbReference type="SUPFAM" id="SSF50494">
    <property type="entry name" value="Trypsin-like serine proteases"/>
    <property type="match status" value="1"/>
</dbReference>
<keyword evidence="2" id="KW-0677">Repeat</keyword>
<accession>A0A817FBM1</accession>
<dbReference type="SMART" id="SM00020">
    <property type="entry name" value="Tryp_SPc"/>
    <property type="match status" value="1"/>
</dbReference>
<dbReference type="InterPro" id="IPR000562">
    <property type="entry name" value="FN_type2_dom"/>
</dbReference>
<evidence type="ECO:0000259" key="7">
    <source>
        <dbReference type="PROSITE" id="PS51864"/>
    </source>
</evidence>
<keyword evidence="9" id="KW-1185">Reference proteome</keyword>
<dbReference type="PANTHER" id="PTHR24252:SF7">
    <property type="entry name" value="HYALIN"/>
    <property type="match status" value="1"/>
</dbReference>
<feature type="domain" description="Fibronectin type-II" evidence="6">
    <location>
        <begin position="47"/>
        <end position="97"/>
    </location>
</feature>
<protein>
    <submittedName>
        <fullName evidence="8">(salmon louse) hypothetical protein</fullName>
    </submittedName>
</protein>
<dbReference type="GO" id="GO:0006508">
    <property type="term" value="P:proteolysis"/>
    <property type="evidence" value="ECO:0007669"/>
    <property type="project" value="InterPro"/>
</dbReference>
<proteinExistence type="predicted"/>
<dbReference type="InterPro" id="IPR043504">
    <property type="entry name" value="Peptidase_S1_PA_chymotrypsin"/>
</dbReference>
<comment type="cofactor">
    <cofactor evidence="1">
        <name>Zn(2+)</name>
        <dbReference type="ChEBI" id="CHEBI:29105"/>
    </cofactor>
</comment>
<dbReference type="PANTHER" id="PTHR24252">
    <property type="entry name" value="ACROSIN-RELATED"/>
    <property type="match status" value="1"/>
</dbReference>
<dbReference type="OrthoDB" id="6356110at2759"/>
<organism evidence="8 9">
    <name type="scientific">Lepeophtheirus salmonis</name>
    <name type="common">Salmon louse</name>
    <name type="synonym">Caligus salmonis</name>
    <dbReference type="NCBI Taxonomy" id="72036"/>
    <lineage>
        <taxon>Eukaryota</taxon>
        <taxon>Metazoa</taxon>
        <taxon>Ecdysozoa</taxon>
        <taxon>Arthropoda</taxon>
        <taxon>Crustacea</taxon>
        <taxon>Multicrustacea</taxon>
        <taxon>Hexanauplia</taxon>
        <taxon>Copepoda</taxon>
        <taxon>Siphonostomatoida</taxon>
        <taxon>Caligidae</taxon>
        <taxon>Lepeophtheirus</taxon>
    </lineage>
</organism>
<evidence type="ECO:0000259" key="6">
    <source>
        <dbReference type="PROSITE" id="PS51092"/>
    </source>
</evidence>
<dbReference type="SUPFAM" id="SSF57440">
    <property type="entry name" value="Kringle-like"/>
    <property type="match status" value="1"/>
</dbReference>
<dbReference type="InterPro" id="IPR001506">
    <property type="entry name" value="Peptidase_M12A"/>
</dbReference>
<dbReference type="PROSITE" id="PS51864">
    <property type="entry name" value="ASTACIN"/>
    <property type="match status" value="1"/>
</dbReference>
<sequence>MDIDTMKPLKDVSPEVEIGQRTAMSPLDVEKVNKMYKCPSKKEKCITQSGNCTFPFKYWGVTYHICTDDYAYHSWCATQTSGKEHDYIRGHWDYCPKSCFRCGQSNFMKTSCGGTNINYTRESKPKEFPWNAYLVKSEGWKSLDCGGVLIKDNIFLFAASCFDGYSANEEYQIKVRTIFPDYHAARTQYLFVTNITIHPQYSYSTLMNDIAVVKTSFEPVLSDGVVPICLPTNSSHYYKGRAATYTYVNNKTETERTMQVQKFGILKVVSNDGFGLKKGKHKNCC</sequence>
<dbReference type="Gene3D" id="2.40.10.10">
    <property type="entry name" value="Trypsin-like serine proteases"/>
    <property type="match status" value="1"/>
</dbReference>
<feature type="domain" description="Peptidase M12A" evidence="7">
    <location>
        <begin position="1"/>
        <end position="39"/>
    </location>
</feature>
<dbReference type="EMBL" id="CAJNVT010000043">
    <property type="protein sequence ID" value="CAF2743571.1"/>
    <property type="molecule type" value="Genomic_DNA"/>
</dbReference>
<keyword evidence="3" id="KW-1015">Disulfide bond</keyword>
<dbReference type="InterPro" id="IPR001254">
    <property type="entry name" value="Trypsin_dom"/>
</dbReference>
<evidence type="ECO:0000259" key="5">
    <source>
        <dbReference type="PROSITE" id="PS50240"/>
    </source>
</evidence>
<dbReference type="GO" id="GO:0004222">
    <property type="term" value="F:metalloendopeptidase activity"/>
    <property type="evidence" value="ECO:0007669"/>
    <property type="project" value="InterPro"/>
</dbReference>
<dbReference type="InterPro" id="IPR024079">
    <property type="entry name" value="MetalloPept_cat_dom_sf"/>
</dbReference>
<evidence type="ECO:0000313" key="8">
    <source>
        <dbReference type="EMBL" id="CAF2743571.1"/>
    </source>
</evidence>
<dbReference type="InterPro" id="IPR036943">
    <property type="entry name" value="FN_type2_sf"/>
</dbReference>
<evidence type="ECO:0000313" key="9">
    <source>
        <dbReference type="Proteomes" id="UP000675881"/>
    </source>
</evidence>
<dbReference type="Gene3D" id="2.10.10.10">
    <property type="entry name" value="Fibronectin, type II, collagen-binding"/>
    <property type="match status" value="1"/>
</dbReference>
<dbReference type="PROSITE" id="PS51092">
    <property type="entry name" value="FN2_2"/>
    <property type="match status" value="1"/>
</dbReference>
<dbReference type="InterPro" id="IPR009003">
    <property type="entry name" value="Peptidase_S1_PA"/>
</dbReference>
<feature type="domain" description="Peptidase S1" evidence="5">
    <location>
        <begin position="111"/>
        <end position="285"/>
    </location>
</feature>
<dbReference type="Pfam" id="PF00089">
    <property type="entry name" value="Trypsin"/>
    <property type="match status" value="1"/>
</dbReference>
<dbReference type="GO" id="GO:0004252">
    <property type="term" value="F:serine-type endopeptidase activity"/>
    <property type="evidence" value="ECO:0007669"/>
    <property type="project" value="InterPro"/>
</dbReference>
<evidence type="ECO:0000256" key="3">
    <source>
        <dbReference type="ARBA" id="ARBA00023157"/>
    </source>
</evidence>
<dbReference type="Proteomes" id="UP000675881">
    <property type="component" value="Unassembled WGS sequence"/>
</dbReference>
<dbReference type="Gene3D" id="3.40.390.10">
    <property type="entry name" value="Collagenase (Catalytic Domain)"/>
    <property type="match status" value="1"/>
</dbReference>
<evidence type="ECO:0000256" key="4">
    <source>
        <dbReference type="PROSITE-ProRule" id="PRU00479"/>
    </source>
</evidence>
<dbReference type="AlphaFoldDB" id="A0A817FBM1"/>
<dbReference type="InterPro" id="IPR013806">
    <property type="entry name" value="Kringle-like"/>
</dbReference>
<comment type="caution">
    <text evidence="4">Lacks conserved residue(s) required for the propagation of feature annotation.</text>
</comment>
<comment type="caution">
    <text evidence="8">The sequence shown here is derived from an EMBL/GenBank/DDBJ whole genome shotgun (WGS) entry which is preliminary data.</text>
</comment>
<gene>
    <name evidence="8" type="ORF">LSAA_163</name>
</gene>
<evidence type="ECO:0000256" key="1">
    <source>
        <dbReference type="ARBA" id="ARBA00001947"/>
    </source>
</evidence>